<dbReference type="SUPFAM" id="SSF109604">
    <property type="entry name" value="HD-domain/PDEase-like"/>
    <property type="match status" value="1"/>
</dbReference>
<dbReference type="Proteomes" id="UP000184517">
    <property type="component" value="Unassembled WGS sequence"/>
</dbReference>
<evidence type="ECO:0000313" key="2">
    <source>
        <dbReference type="EMBL" id="SHF19439.1"/>
    </source>
</evidence>
<dbReference type="EMBL" id="FQVF01000006">
    <property type="protein sequence ID" value="SHF19439.1"/>
    <property type="molecule type" value="Genomic_DNA"/>
</dbReference>
<dbReference type="InterPro" id="IPR013976">
    <property type="entry name" value="HDOD"/>
</dbReference>
<feature type="domain" description="HDOD" evidence="1">
    <location>
        <begin position="191"/>
        <end position="375"/>
    </location>
</feature>
<dbReference type="PANTHER" id="PTHR33525:SF4">
    <property type="entry name" value="CYCLIC DI-GMP PHOSPHODIESTERASE CDGJ"/>
    <property type="match status" value="1"/>
</dbReference>
<dbReference type="Gene3D" id="1.10.3210.10">
    <property type="entry name" value="Hypothetical protein af1432"/>
    <property type="match status" value="1"/>
</dbReference>
<proteinExistence type="predicted"/>
<evidence type="ECO:0000259" key="1">
    <source>
        <dbReference type="PROSITE" id="PS51833"/>
    </source>
</evidence>
<evidence type="ECO:0000313" key="3">
    <source>
        <dbReference type="Proteomes" id="UP000184517"/>
    </source>
</evidence>
<organism evidence="2 3">
    <name type="scientific">Marinomonas polaris DSM 16579</name>
    <dbReference type="NCBI Taxonomy" id="1122206"/>
    <lineage>
        <taxon>Bacteria</taxon>
        <taxon>Pseudomonadati</taxon>
        <taxon>Pseudomonadota</taxon>
        <taxon>Gammaproteobacteria</taxon>
        <taxon>Oceanospirillales</taxon>
        <taxon>Oceanospirillaceae</taxon>
        <taxon>Marinomonas</taxon>
    </lineage>
</organism>
<dbReference type="Pfam" id="PF08668">
    <property type="entry name" value="HDOD"/>
    <property type="match status" value="1"/>
</dbReference>
<dbReference type="STRING" id="1122206.SAMN02745753_01450"/>
<sequence length="394" mass="44191">MKDADILFCRKAVVNRLSETTAYYILHPSNVTQGQDASFLSSLFVDANLTEITQQKTIFFQTSLTELSALPLQTNIHMVIFLSANELTEKHVETLSEFRLQGYQLGIINPKPEALTVALLSIFSYVMLTLDHLSVDDVITRIKHPALSSKNLWVNKIEKSEQFTQLLENVPEGQFSGNFINKMTSVKGKRILAYKAILIDLLVALNNRESSPRVLAECIERDPTLTYRIIKLTHSVIYRSQFNVSNAQRAIEIIGVRDLIKWVGLVMLGSVSGKPDCLFSMAVSRACFCQNLSTTLFPKLDGAFLVGLFSYLPSFLDEELPTLLKDLPLDENIKSALLEYKGNLGGILKIVVAYEAGRWEKIPFGLLASKDMSKQSLKDLYIKSLKEAREMGSL</sequence>
<accession>A0A1M4ZN23</accession>
<dbReference type="RefSeq" id="WP_072839053.1">
    <property type="nucleotide sequence ID" value="NZ_FQVF01000006.1"/>
</dbReference>
<keyword evidence="3" id="KW-1185">Reference proteome</keyword>
<gene>
    <name evidence="2" type="ORF">SAMN02745753_01450</name>
</gene>
<dbReference type="InterPro" id="IPR052340">
    <property type="entry name" value="RNase_Y/CdgJ"/>
</dbReference>
<dbReference type="OrthoDB" id="9804751at2"/>
<dbReference type="AlphaFoldDB" id="A0A1M4ZN23"/>
<dbReference type="PANTHER" id="PTHR33525">
    <property type="match status" value="1"/>
</dbReference>
<name>A0A1M4ZN23_9GAMM</name>
<protein>
    <submittedName>
        <fullName evidence="2">EAL and modified HD-GYP domain-containing signal transduction protein</fullName>
    </submittedName>
</protein>
<reference evidence="3" key="1">
    <citation type="submission" date="2016-11" db="EMBL/GenBank/DDBJ databases">
        <authorList>
            <person name="Varghese N."/>
            <person name="Submissions S."/>
        </authorList>
    </citation>
    <scope>NUCLEOTIDE SEQUENCE [LARGE SCALE GENOMIC DNA]</scope>
    <source>
        <strain evidence="3">DSM 16579</strain>
    </source>
</reference>
<dbReference type="PROSITE" id="PS51833">
    <property type="entry name" value="HDOD"/>
    <property type="match status" value="1"/>
</dbReference>